<dbReference type="EMBL" id="GEDG01042056">
    <property type="protein sequence ID" value="JAP06259.1"/>
    <property type="molecule type" value="Transcribed_RNA"/>
</dbReference>
<dbReference type="AlphaFoldDB" id="A0A0V0GDX4"/>
<sequence>MHHMVRFHCLGLFGKQCLQGKNSSRYQNKMVLHQKGERHLRSFTFKPFIVQRKVIIHAFRYT</sequence>
<protein>
    <submittedName>
        <fullName evidence="1">Putative ovule protein</fullName>
    </submittedName>
</protein>
<reference evidence="1" key="1">
    <citation type="submission" date="2015-12" db="EMBL/GenBank/DDBJ databases">
        <title>Gene expression during late stages of embryo sac development: a critical building block for successful pollen-pistil interactions.</title>
        <authorList>
            <person name="Liu Y."/>
            <person name="Joly V."/>
            <person name="Sabar M."/>
            <person name="Matton D.P."/>
        </authorList>
    </citation>
    <scope>NUCLEOTIDE SEQUENCE</scope>
</reference>
<evidence type="ECO:0000313" key="1">
    <source>
        <dbReference type="EMBL" id="JAP06259.1"/>
    </source>
</evidence>
<name>A0A0V0GDX4_SOLCH</name>
<proteinExistence type="predicted"/>
<accession>A0A0V0GDX4</accession>
<organism evidence="1">
    <name type="scientific">Solanum chacoense</name>
    <name type="common">Chaco potato</name>
    <dbReference type="NCBI Taxonomy" id="4108"/>
    <lineage>
        <taxon>Eukaryota</taxon>
        <taxon>Viridiplantae</taxon>
        <taxon>Streptophyta</taxon>
        <taxon>Embryophyta</taxon>
        <taxon>Tracheophyta</taxon>
        <taxon>Spermatophyta</taxon>
        <taxon>Magnoliopsida</taxon>
        <taxon>eudicotyledons</taxon>
        <taxon>Gunneridae</taxon>
        <taxon>Pentapetalae</taxon>
        <taxon>asterids</taxon>
        <taxon>lamiids</taxon>
        <taxon>Solanales</taxon>
        <taxon>Solanaceae</taxon>
        <taxon>Solanoideae</taxon>
        <taxon>Solaneae</taxon>
        <taxon>Solanum</taxon>
    </lineage>
</organism>